<gene>
    <name evidence="1" type="ORF">BBBOND_0001960</name>
</gene>
<dbReference type="RefSeq" id="XP_012770490.1">
    <property type="nucleotide sequence ID" value="XM_012915036.1"/>
</dbReference>
<dbReference type="AlphaFoldDB" id="A0A061BJ76"/>
<dbReference type="VEuPathDB" id="PiroplasmaDB:BBBOND_0001960"/>
<dbReference type="OrthoDB" id="367115at2759"/>
<feature type="non-terminal residue" evidence="1">
    <location>
        <position position="716"/>
    </location>
</feature>
<evidence type="ECO:0000313" key="1">
    <source>
        <dbReference type="EMBL" id="CDR71544.1"/>
    </source>
</evidence>
<dbReference type="GeneID" id="24561768"/>
<organism evidence="1">
    <name type="scientific">Babesia bigemina</name>
    <dbReference type="NCBI Taxonomy" id="5866"/>
    <lineage>
        <taxon>Eukaryota</taxon>
        <taxon>Sar</taxon>
        <taxon>Alveolata</taxon>
        <taxon>Apicomplexa</taxon>
        <taxon>Aconoidasida</taxon>
        <taxon>Piroplasmida</taxon>
        <taxon>Babesiidae</taxon>
        <taxon>Babesia</taxon>
    </lineage>
</organism>
<reference evidence="1" key="2">
    <citation type="submission" date="2014-06" db="EMBL/GenBank/DDBJ databases">
        <authorList>
            <person name="Aslett M."/>
            <person name="De Silva Nishadi"/>
        </authorList>
    </citation>
    <scope>NUCLEOTIDE SEQUENCE</scope>
    <source>
        <strain evidence="1">Bond</strain>
    </source>
</reference>
<dbReference type="KEGG" id="bbig:BBBOND_0001960"/>
<reference evidence="1" key="1">
    <citation type="journal article" date="2014" name="Nucleic Acids Res.">
        <title>The evolutionary dynamics of variant antigen genes in Babesia reveal a history of genomic innovation underlying host-parasite interaction.</title>
        <authorList>
            <person name="Jackson A.P."/>
            <person name="Otto T.D."/>
            <person name="Darby A."/>
            <person name="Ramaprasad A."/>
            <person name="Xia D."/>
            <person name="Echaide I.E."/>
            <person name="Farber M."/>
            <person name="Gahlot S."/>
            <person name="Gamble J."/>
            <person name="Gupta D."/>
            <person name="Gupta Y."/>
            <person name="Jackson L."/>
            <person name="Malandrin L."/>
            <person name="Malas T.B."/>
            <person name="Moussa E."/>
            <person name="Nair M."/>
            <person name="Reid AJ."/>
            <person name="Sanders M."/>
            <person name="Sharma J."/>
            <person name="Tracey A."/>
            <person name="Quail M.A."/>
            <person name="Weir W."/>
            <person name="Wastling J.M."/>
            <person name="Hall N."/>
            <person name="Willadsen P."/>
            <person name="Lingelbach K."/>
            <person name="Shiels B."/>
            <person name="Tait A."/>
            <person name="Berriman M."/>
            <person name="Allred D.R."/>
            <person name="Pain A."/>
        </authorList>
    </citation>
    <scope>NUCLEOTIDE SEQUENCE</scope>
    <source>
        <strain evidence="1">Bond</strain>
    </source>
</reference>
<accession>A0A061BJ76</accession>
<proteinExistence type="predicted"/>
<sequence>MGFLLKCLQGSETLLTHYNPQITQIIQALKSSIGKGLGVSGFASAIEQVKSGLQGYEGGMEERIAEVRKPLQTMKESFQNLEMYLSNASNKNLKTQLDHVRGQARLYWTAAGTASVNARELDENLKDKITIAINLIYQVTETFKEVTENGEVNSQATAVDTALKGQHEYLKSQITVGTDEVHKKINVELDEICERLRIMKDNNLSSQMDKLRIAVRAVKQETQALLKKYDTTYTDNIKKQILQLKSGMNEITTNGAGQCNLEKKISGLIGDIKEMDREIQGGAKRIGSSIQSAVQEVIDALAKLDEKVKMDLGKLEKAITQSLETYFKTQITAVVEAAKVAESTMSNNGGPGVDALKAASLAEGALKLLIDGLPTKTKSTGMHGVIARGIEGFLHALQVYGQVKSGIVDLEKNQLFNAFKDDIEKQVNDIIKEIEPDSKKFKDIFENLNTEIEGSIGNDDTINAKTNRIKLKLATFFKSQINGVTDEFHLTSQDAFGSYYGAHTSALAAIEDAVMKINDLESLPGAVNAAQRETSLHMKALKNEIKSLMDSINDVEGSVDIADKELQIAIETISDSLLHARSVAHERIKFLKNHCIAKVSSAFTALTHQVQSLFAKQKQAELAALESVVTQQLKEIDKIIKDDSINGLKGFLSDLQYSITQQFPNGSLNDSTKLPVVAIKLVQFFDPLFEYVIRQLTPKTQMLPSTSDAQSTDPKV</sequence>
<protein>
    <submittedName>
        <fullName evidence="1">Uncharacterized protein</fullName>
    </submittedName>
</protein>
<name>A0A061BJ76_BABBI</name>
<dbReference type="EMBL" id="LK054997">
    <property type="protein sequence ID" value="CDR71544.1"/>
    <property type="molecule type" value="Genomic_DNA"/>
</dbReference>